<dbReference type="InterPro" id="IPR025263">
    <property type="entry name" value="YhdP_central"/>
</dbReference>
<evidence type="ECO:0000313" key="2">
    <source>
        <dbReference type="EMBL" id="GAA0560872.1"/>
    </source>
</evidence>
<name>A0ABN1E7S8_9GAMM</name>
<dbReference type="PANTHER" id="PTHR38690">
    <property type="entry name" value="PROTEASE-RELATED"/>
    <property type="match status" value="1"/>
</dbReference>
<organism evidence="2 3">
    <name type="scientific">Rheinheimera aquimaris</name>
    <dbReference type="NCBI Taxonomy" id="412437"/>
    <lineage>
        <taxon>Bacteria</taxon>
        <taxon>Pseudomonadati</taxon>
        <taxon>Pseudomonadota</taxon>
        <taxon>Gammaproteobacteria</taxon>
        <taxon>Chromatiales</taxon>
        <taxon>Chromatiaceae</taxon>
        <taxon>Rheinheimera</taxon>
    </lineage>
</organism>
<dbReference type="EMBL" id="BAAAEO010000005">
    <property type="protein sequence ID" value="GAA0560872.1"/>
    <property type="molecule type" value="Genomic_DNA"/>
</dbReference>
<keyword evidence="3" id="KW-1185">Reference proteome</keyword>
<proteinExistence type="predicted"/>
<sequence>MVLVLLAVLISVLRYTLPYADDYKHHIEQLIEDRYGARVDIGELSAGWQKFGPALLLHDVRLYNGTEQLQLSIAETRVRLDFWRSILNRQLTAQHFELSGLHYYVDAGSLLAGDSTTKLDTAPVLDALERLFFQQLAYFSVVDSQLVLQNDDDPDLIVNIKQLDWANSGNRHQGFGELSLADVTANTVSFVLDLHGDTLGEAQGQLYLDSERLDVLPWFAKLLPQSRKLQQASINFKAWGSIEQGLLRRIQVELADNSLSWQRDGESHSLRLGQGQLLWQPTATGWMLYSGALTLAAEQQQWQDLHLQLEHSDDTWLGSLSNFRLEAATPLANLLADDIELLKKLVVYQPGGHLQQLQWRIKDQQWQLAGQFDELQSKPAGDIPGVAGVSGRFLVSDKIAKVSLQANSGELSWDGLFSGPFAYDNLDATLYAQPTEDRWRLLIPSFSFNSADLTLDGSLALDERLQILARLQQVDAANASKYFPQRYMPQSVRHYLEQAIVAGKLDDATLLWHGVPAEFPYVEQQGVFQVLAKLEQGEFVFAPDWPAIHQLAATLYFENASMLIQSQQGELAGLQLQQGVSASIADLFHAEVINIGIRQQLPAQDVTELMLQSPLQHNLGKTLAHLGLQGEVAGDVNLAIGLKQASVLASGDVRFDDLSMALQAPQIQVENVSGSLSFENERIRADALKLNWRGLALSAALQGQQSDAGYQLALQLNGKHDAKSLLQALYAPAADLVDGSTDWQLQLALNLPQQGFGYSAKLRSTLSDTEILLPAPYHKATGEQAELLITATGDAERSLLAAHYDKQLHFHAELMHDSQQLSRVHLIAAEQDSGLNSAGFNISLDLNELDFIPWFEVLQQQLAFESGSDQALFPPLSLVRGKVRHLNMAPGVMLNNTVFELSQLPQHWPLQLNGTEIASQWQFSKDWQQQGISAQLDYLHLPWPEQPAPNSADAVTAQTLAQTAQRWLLQLPPLTISCADCAVGSYQLGQVSAKAHSTNDQWLLTEFNARYKRNQLLASGAWQNDAELGQTQFSGKLTSNNLGAMLQEYQVTSAISGSSADINFALNWPGAPTQFALAQLAGNVNYRLGEGSLSEVSDQGARLFSIFSLDSLVRKLRLDFRDVFSKGFFYNNMTGNLAVSQGVVQTSDAAIDGVPGSLQIQGYADLVSQKLDYQMAFSPKVTSSLPVIIAWMVNPATGLAALALDEVFQSAEVISKINFTVTGSFDEPVVTEVNRHSKEIPVPVRVAQPETIIELPSAEEVPAKREPPHG</sequence>
<dbReference type="InterPro" id="IPR011836">
    <property type="entry name" value="YhdP"/>
</dbReference>
<protein>
    <submittedName>
        <fullName evidence="2">YhdP family protein</fullName>
    </submittedName>
</protein>
<comment type="caution">
    <text evidence="2">The sequence shown here is derived from an EMBL/GenBank/DDBJ whole genome shotgun (WGS) entry which is preliminary data.</text>
</comment>
<evidence type="ECO:0000259" key="1">
    <source>
        <dbReference type="Pfam" id="PF13116"/>
    </source>
</evidence>
<dbReference type="PANTHER" id="PTHR38690:SF1">
    <property type="entry name" value="PROTEASE"/>
    <property type="match status" value="1"/>
</dbReference>
<accession>A0ABN1E7S8</accession>
<evidence type="ECO:0000313" key="3">
    <source>
        <dbReference type="Proteomes" id="UP001501169"/>
    </source>
</evidence>
<reference evidence="2 3" key="1">
    <citation type="journal article" date="2019" name="Int. J. Syst. Evol. Microbiol.">
        <title>The Global Catalogue of Microorganisms (GCM) 10K type strain sequencing project: providing services to taxonomists for standard genome sequencing and annotation.</title>
        <authorList>
            <consortium name="The Broad Institute Genomics Platform"/>
            <consortium name="The Broad Institute Genome Sequencing Center for Infectious Disease"/>
            <person name="Wu L."/>
            <person name="Ma J."/>
        </authorList>
    </citation>
    <scope>NUCLEOTIDE SEQUENCE [LARGE SCALE GENOMIC DNA]</scope>
    <source>
        <strain evidence="2 3">JCM 14331</strain>
    </source>
</reference>
<gene>
    <name evidence="2" type="ORF">GCM10009098_31170</name>
</gene>
<feature type="domain" description="YhdP central" evidence="1">
    <location>
        <begin position="2"/>
        <end position="1230"/>
    </location>
</feature>
<dbReference type="NCBIfam" id="TIGR02099">
    <property type="entry name" value="YhdP family protein"/>
    <property type="match status" value="1"/>
</dbReference>
<dbReference type="Pfam" id="PF13116">
    <property type="entry name" value="YhdP"/>
    <property type="match status" value="1"/>
</dbReference>
<dbReference type="Proteomes" id="UP001501169">
    <property type="component" value="Unassembled WGS sequence"/>
</dbReference>